<sequence>MILDGKKNSDGGRSEVIEGASKLGNPNLFENRSSGNSSLNLVRTQTTLNKEDDETEPEGIEELITARFGEGSVERFMRLKADINKLSKQVEVQSEALSQVVRVPDSYGNPNSANEVMMEETQQHEDVLIVDDETREEEKNENESEGKNEEEEVWQSPKRRHTCHKGGVEAGTSIVVVGGSGQGDVIQSLSIDTARQRQASPTVRNVASPKKGQPGGTHSKGAYTQNGGGSNKQSVGASTLTLNSKKVIK</sequence>
<dbReference type="EMBL" id="JABWDY010010881">
    <property type="protein sequence ID" value="KAF5200300.1"/>
    <property type="molecule type" value="Genomic_DNA"/>
</dbReference>
<dbReference type="AlphaFoldDB" id="A0A7J6WUJ9"/>
<comment type="caution">
    <text evidence="2">The sequence shown here is derived from an EMBL/GenBank/DDBJ whole genome shotgun (WGS) entry which is preliminary data.</text>
</comment>
<feature type="region of interest" description="Disordered" evidence="1">
    <location>
        <begin position="1"/>
        <end position="58"/>
    </location>
</feature>
<accession>A0A7J6WUJ9</accession>
<dbReference type="Proteomes" id="UP000554482">
    <property type="component" value="Unassembled WGS sequence"/>
</dbReference>
<feature type="region of interest" description="Disordered" evidence="1">
    <location>
        <begin position="188"/>
        <end position="249"/>
    </location>
</feature>
<feature type="compositionally biased region" description="Polar residues" evidence="1">
    <location>
        <begin position="188"/>
        <end position="205"/>
    </location>
</feature>
<protein>
    <submittedName>
        <fullName evidence="2">Uncharacterized protein</fullName>
    </submittedName>
</protein>
<feature type="region of interest" description="Disordered" evidence="1">
    <location>
        <begin position="130"/>
        <end position="168"/>
    </location>
</feature>
<reference evidence="2 3" key="1">
    <citation type="submission" date="2020-06" db="EMBL/GenBank/DDBJ databases">
        <title>Transcriptomic and genomic resources for Thalictrum thalictroides and T. hernandezii: Facilitating candidate gene discovery in an emerging model plant lineage.</title>
        <authorList>
            <person name="Arias T."/>
            <person name="Riano-Pachon D.M."/>
            <person name="Di Stilio V.S."/>
        </authorList>
    </citation>
    <scope>NUCLEOTIDE SEQUENCE [LARGE SCALE GENOMIC DNA]</scope>
    <source>
        <strain evidence="3">cv. WT478/WT964</strain>
        <tissue evidence="2">Leaves</tissue>
    </source>
</reference>
<keyword evidence="3" id="KW-1185">Reference proteome</keyword>
<evidence type="ECO:0000313" key="3">
    <source>
        <dbReference type="Proteomes" id="UP000554482"/>
    </source>
</evidence>
<proteinExistence type="predicted"/>
<name>A0A7J6WUJ9_THATH</name>
<feature type="compositionally biased region" description="Basic and acidic residues" evidence="1">
    <location>
        <begin position="1"/>
        <end position="16"/>
    </location>
</feature>
<feature type="compositionally biased region" description="Polar residues" evidence="1">
    <location>
        <begin position="231"/>
        <end position="249"/>
    </location>
</feature>
<organism evidence="2 3">
    <name type="scientific">Thalictrum thalictroides</name>
    <name type="common">Rue-anemone</name>
    <name type="synonym">Anemone thalictroides</name>
    <dbReference type="NCBI Taxonomy" id="46969"/>
    <lineage>
        <taxon>Eukaryota</taxon>
        <taxon>Viridiplantae</taxon>
        <taxon>Streptophyta</taxon>
        <taxon>Embryophyta</taxon>
        <taxon>Tracheophyta</taxon>
        <taxon>Spermatophyta</taxon>
        <taxon>Magnoliopsida</taxon>
        <taxon>Ranunculales</taxon>
        <taxon>Ranunculaceae</taxon>
        <taxon>Thalictroideae</taxon>
        <taxon>Thalictrum</taxon>
    </lineage>
</organism>
<feature type="compositionally biased region" description="Basic and acidic residues" evidence="1">
    <location>
        <begin position="136"/>
        <end position="147"/>
    </location>
</feature>
<feature type="compositionally biased region" description="Polar residues" evidence="1">
    <location>
        <begin position="28"/>
        <end position="48"/>
    </location>
</feature>
<evidence type="ECO:0000256" key="1">
    <source>
        <dbReference type="SAM" id="MobiDB-lite"/>
    </source>
</evidence>
<evidence type="ECO:0000313" key="2">
    <source>
        <dbReference type="EMBL" id="KAF5200300.1"/>
    </source>
</evidence>
<gene>
    <name evidence="2" type="ORF">FRX31_010114</name>
</gene>